<name>A0A347VRP4_9HELI</name>
<dbReference type="EMBL" id="QBIU01000001">
    <property type="protein sequence ID" value="MWV68852.1"/>
    <property type="molecule type" value="Genomic_DNA"/>
</dbReference>
<dbReference type="STRING" id="1548018.LS64_12345"/>
<feature type="binding site" evidence="7">
    <location>
        <position position="502"/>
    </location>
    <ligand>
        <name>L-aspartate</name>
        <dbReference type="ChEBI" id="CHEBI:29991"/>
    </ligand>
</feature>
<keyword evidence="7" id="KW-0963">Cytoplasm</keyword>
<dbReference type="Pfam" id="PF00152">
    <property type="entry name" value="tRNA-synt_2"/>
    <property type="match status" value="1"/>
</dbReference>
<evidence type="ECO:0000259" key="9">
    <source>
        <dbReference type="PROSITE" id="PS50862"/>
    </source>
</evidence>
<dbReference type="Gene3D" id="3.30.1360.30">
    <property type="entry name" value="GAD-like domain"/>
    <property type="match status" value="1"/>
</dbReference>
<keyword evidence="4 7" id="KW-0067">ATP-binding</keyword>
<dbReference type="HAMAP" id="MF_00044">
    <property type="entry name" value="Asp_tRNA_synth_type1"/>
    <property type="match status" value="1"/>
</dbReference>
<dbReference type="EMBL" id="JRMP02000007">
    <property type="protein sequence ID" value="TLD94399.1"/>
    <property type="molecule type" value="Genomic_DNA"/>
</dbReference>
<dbReference type="InterPro" id="IPR047089">
    <property type="entry name" value="Asp-tRNA-ligase_1_N"/>
</dbReference>
<dbReference type="PRINTS" id="PR01042">
    <property type="entry name" value="TRNASYNTHASP"/>
</dbReference>
<dbReference type="SUPFAM" id="SSF55261">
    <property type="entry name" value="GAD domain-like"/>
    <property type="match status" value="1"/>
</dbReference>
<comment type="caution">
    <text evidence="11">The sequence shown here is derived from an EMBL/GenBank/DDBJ whole genome shotgun (WGS) entry which is preliminary data.</text>
</comment>
<dbReference type="Proteomes" id="UP000477070">
    <property type="component" value="Unassembled WGS sequence"/>
</dbReference>
<reference evidence="11 12" key="1">
    <citation type="journal article" date="2014" name="Genome Announc.">
        <title>Draft genome sequences of eight enterohepatic helicobacter species isolated from both laboratory and wild rodents.</title>
        <authorList>
            <person name="Sheh A."/>
            <person name="Shen Z."/>
            <person name="Fox J.G."/>
        </authorList>
    </citation>
    <scope>NUCLEOTIDE SEQUENCE [LARGE SCALE GENOMIC DNA]</scope>
    <source>
        <strain evidence="11 12">MIT 97-6194</strain>
    </source>
</reference>
<comment type="similarity">
    <text evidence="1 7">Belongs to the class-II aminoacyl-tRNA synthetase family. Type 1 subfamily.</text>
</comment>
<feature type="domain" description="Aminoacyl-transfer RNA synthetases class-II family profile" evidence="9">
    <location>
        <begin position="173"/>
        <end position="604"/>
    </location>
</feature>
<dbReference type="PANTHER" id="PTHR22594:SF5">
    <property type="entry name" value="ASPARTATE--TRNA LIGASE, MITOCHONDRIAL"/>
    <property type="match status" value="1"/>
</dbReference>
<dbReference type="InterPro" id="IPR029351">
    <property type="entry name" value="GAD_dom"/>
</dbReference>
<feature type="binding site" evidence="7">
    <location>
        <position position="252"/>
    </location>
    <ligand>
        <name>L-aspartate</name>
        <dbReference type="ChEBI" id="CHEBI:29991"/>
    </ligand>
</feature>
<feature type="region of interest" description="Aspartate" evidence="7">
    <location>
        <begin position="230"/>
        <end position="233"/>
    </location>
</feature>
<dbReference type="InterPro" id="IPR004365">
    <property type="entry name" value="NA-bd_OB_tRNA"/>
</dbReference>
<feature type="binding site" evidence="7">
    <location>
        <begin position="252"/>
        <end position="254"/>
    </location>
    <ligand>
        <name>ATP</name>
        <dbReference type="ChEBI" id="CHEBI:30616"/>
    </ligand>
</feature>
<evidence type="ECO:0000256" key="8">
    <source>
        <dbReference type="SAM" id="MobiDB-lite"/>
    </source>
</evidence>
<feature type="binding site" evidence="7">
    <location>
        <position position="261"/>
    </location>
    <ligand>
        <name>ATP</name>
        <dbReference type="ChEBI" id="CHEBI:30616"/>
    </ligand>
</feature>
<evidence type="ECO:0000256" key="6">
    <source>
        <dbReference type="ARBA" id="ARBA00023146"/>
    </source>
</evidence>
<dbReference type="NCBIfam" id="TIGR00459">
    <property type="entry name" value="aspS_bact"/>
    <property type="match status" value="1"/>
</dbReference>
<feature type="site" description="Important for tRNA non-discrimination" evidence="7">
    <location>
        <position position="30"/>
    </location>
</feature>
<dbReference type="InterPro" id="IPR012340">
    <property type="entry name" value="NA-bd_OB-fold"/>
</dbReference>
<feature type="binding site" evidence="7">
    <location>
        <position position="206"/>
    </location>
    <ligand>
        <name>L-aspartate</name>
        <dbReference type="ChEBI" id="CHEBI:29991"/>
    </ligand>
</feature>
<keyword evidence="6 7" id="KW-0030">Aminoacyl-tRNA synthetase</keyword>
<keyword evidence="12" id="KW-1185">Reference proteome</keyword>
<feature type="site" description="Important for tRNA non-discrimination" evidence="7">
    <location>
        <position position="115"/>
    </location>
</feature>
<evidence type="ECO:0000256" key="7">
    <source>
        <dbReference type="HAMAP-Rule" id="MF_00044"/>
    </source>
</evidence>
<dbReference type="GO" id="GO:0005524">
    <property type="term" value="F:ATP binding"/>
    <property type="evidence" value="ECO:0007669"/>
    <property type="project" value="UniProtKB-UniRule"/>
</dbReference>
<dbReference type="CDD" id="cd04317">
    <property type="entry name" value="EcAspRS_like_N"/>
    <property type="match status" value="1"/>
</dbReference>
<evidence type="ECO:0000256" key="5">
    <source>
        <dbReference type="ARBA" id="ARBA00022917"/>
    </source>
</evidence>
<evidence type="ECO:0000256" key="3">
    <source>
        <dbReference type="ARBA" id="ARBA00022741"/>
    </source>
</evidence>
<feature type="region of interest" description="Disordered" evidence="8">
    <location>
        <begin position="55"/>
        <end position="81"/>
    </location>
</feature>
<keyword evidence="5 7" id="KW-0648">Protein biosynthesis</keyword>
<keyword evidence="3 7" id="KW-0547">Nucleotide-binding</keyword>
<protein>
    <recommendedName>
        <fullName evidence="7">Aspartate--tRNA(Asp/Asn) ligase</fullName>
        <ecNumber evidence="7">6.1.1.23</ecNumber>
    </recommendedName>
    <alternativeName>
        <fullName evidence="7">Aspartyl-tRNA synthetase</fullName>
        <shortName evidence="7">AspRS</shortName>
    </alternativeName>
    <alternativeName>
        <fullName evidence="7">Non-discriminating aspartyl-tRNA synthetase</fullName>
        <shortName evidence="7">ND-AspRS</shortName>
    </alternativeName>
</protein>
<evidence type="ECO:0000256" key="4">
    <source>
        <dbReference type="ARBA" id="ARBA00022840"/>
    </source>
</evidence>
<dbReference type="NCBIfam" id="NF001750">
    <property type="entry name" value="PRK00476.1"/>
    <property type="match status" value="1"/>
</dbReference>
<dbReference type="AlphaFoldDB" id="A0A347VRP4"/>
<evidence type="ECO:0000313" key="11">
    <source>
        <dbReference type="EMBL" id="TLD94399.1"/>
    </source>
</evidence>
<dbReference type="GO" id="GO:0006422">
    <property type="term" value="P:aspartyl-tRNA aminoacylation"/>
    <property type="evidence" value="ECO:0007669"/>
    <property type="project" value="UniProtKB-UniRule"/>
</dbReference>
<comment type="subunit">
    <text evidence="7">Homodimer.</text>
</comment>
<dbReference type="Pfam" id="PF01336">
    <property type="entry name" value="tRNA_anti-codon"/>
    <property type="match status" value="1"/>
</dbReference>
<dbReference type="CDD" id="cd00777">
    <property type="entry name" value="AspRS_core"/>
    <property type="match status" value="1"/>
</dbReference>
<comment type="catalytic activity">
    <reaction evidence="7">
        <text>tRNA(Asx) + L-aspartate + ATP = L-aspartyl-tRNA(Asx) + AMP + diphosphate</text>
        <dbReference type="Rhea" id="RHEA:18349"/>
        <dbReference type="Rhea" id="RHEA-COMP:9710"/>
        <dbReference type="Rhea" id="RHEA-COMP:9711"/>
        <dbReference type="ChEBI" id="CHEBI:29991"/>
        <dbReference type="ChEBI" id="CHEBI:30616"/>
        <dbReference type="ChEBI" id="CHEBI:33019"/>
        <dbReference type="ChEBI" id="CHEBI:78442"/>
        <dbReference type="ChEBI" id="CHEBI:78516"/>
        <dbReference type="ChEBI" id="CHEBI:456215"/>
        <dbReference type="EC" id="6.1.1.23"/>
    </reaction>
</comment>
<dbReference type="InterPro" id="IPR045864">
    <property type="entry name" value="aa-tRNA-synth_II/BPL/LPL"/>
</dbReference>
<dbReference type="Pfam" id="PF02938">
    <property type="entry name" value="GAD"/>
    <property type="match status" value="1"/>
</dbReference>
<dbReference type="EC" id="6.1.1.23" evidence="7"/>
<dbReference type="GO" id="GO:0005737">
    <property type="term" value="C:cytoplasm"/>
    <property type="evidence" value="ECO:0007669"/>
    <property type="project" value="UniProtKB-SubCell"/>
</dbReference>
<dbReference type="Proteomes" id="UP000029714">
    <property type="component" value="Unassembled WGS sequence"/>
</dbReference>
<comment type="function">
    <text evidence="7">Aspartyl-tRNA synthetase with relaxed tRNA specificity since it is able to aspartylate not only its cognate tRNA(Asp) but also tRNA(Asn). Reaction proceeds in two steps: L-aspartate is first activated by ATP to form Asp-AMP and then transferred to the acceptor end of tRNA(Asp/Asn).</text>
</comment>
<evidence type="ECO:0000313" key="12">
    <source>
        <dbReference type="Proteomes" id="UP000029714"/>
    </source>
</evidence>
<dbReference type="SUPFAM" id="SSF55681">
    <property type="entry name" value="Class II aaRS and biotin synthetases"/>
    <property type="match status" value="1"/>
</dbReference>
<evidence type="ECO:0000256" key="2">
    <source>
        <dbReference type="ARBA" id="ARBA00022598"/>
    </source>
</evidence>
<dbReference type="InterPro" id="IPR006195">
    <property type="entry name" value="aa-tRNA-synth_II"/>
</dbReference>
<dbReference type="GO" id="GO:0004815">
    <property type="term" value="F:aspartate-tRNA ligase activity"/>
    <property type="evidence" value="ECO:0007669"/>
    <property type="project" value="UniProtKB-UniRule"/>
</dbReference>
<reference evidence="11 12" key="2">
    <citation type="journal article" date="2016" name="Infect. Immun.">
        <title>Helicobacter saguini, a Novel Helicobacter Isolated from Cotton-Top Tamarins with Ulcerative Colitis, Has Proinflammatory Properties and Induces Typhlocolitis and Dysplasia in Gnotobiotic IL-10-/- Mice.</title>
        <authorList>
            <person name="Shen Z."/>
            <person name="Mannion A."/>
            <person name="Whary M.T."/>
            <person name="Muthupalani S."/>
            <person name="Sheh A."/>
            <person name="Feng Y."/>
            <person name="Gong G."/>
            <person name="Vandamme P."/>
            <person name="Holcombe H.R."/>
            <person name="Paster B.J."/>
            <person name="Fox J.G."/>
        </authorList>
    </citation>
    <scope>NUCLEOTIDE SEQUENCE [LARGE SCALE GENOMIC DNA]</scope>
    <source>
        <strain evidence="11 12">MIT 97-6194</strain>
    </source>
</reference>
<proteinExistence type="inferred from homology"/>
<dbReference type="InterPro" id="IPR047090">
    <property type="entry name" value="AspRS_core"/>
</dbReference>
<dbReference type="GO" id="GO:0050560">
    <property type="term" value="F:aspartate-tRNA(Asn) ligase activity"/>
    <property type="evidence" value="ECO:0007669"/>
    <property type="project" value="UniProtKB-EC"/>
</dbReference>
<reference evidence="11" key="3">
    <citation type="submission" date="2018-04" db="EMBL/GenBank/DDBJ databases">
        <authorList>
            <person name="Sheh A."/>
            <person name="Shen Z."/>
            <person name="Mannion A.J."/>
            <person name="Fox J.G."/>
        </authorList>
    </citation>
    <scope>NUCLEOTIDE SEQUENCE</scope>
    <source>
        <strain evidence="11">MIT 97-6194</strain>
    </source>
</reference>
<comment type="subcellular location">
    <subcellularLocation>
        <location evidence="7">Cytoplasm</location>
    </subcellularLocation>
</comment>
<dbReference type="PROSITE" id="PS50862">
    <property type="entry name" value="AA_TRNA_LIGASE_II"/>
    <property type="match status" value="1"/>
</dbReference>
<accession>A0A347VRP4</accession>
<evidence type="ECO:0000256" key="1">
    <source>
        <dbReference type="ARBA" id="ARBA00006303"/>
    </source>
</evidence>
<dbReference type="SUPFAM" id="SSF50249">
    <property type="entry name" value="Nucleic acid-binding proteins"/>
    <property type="match status" value="1"/>
</dbReference>
<dbReference type="InterPro" id="IPR004524">
    <property type="entry name" value="Asp-tRNA-ligase_1"/>
</dbReference>
<keyword evidence="2 7" id="KW-0436">Ligase</keyword>
<organism evidence="11 12">
    <name type="scientific">Helicobacter saguini</name>
    <dbReference type="NCBI Taxonomy" id="1548018"/>
    <lineage>
        <taxon>Bacteria</taxon>
        <taxon>Pseudomonadati</taxon>
        <taxon>Campylobacterota</taxon>
        <taxon>Epsilonproteobacteria</taxon>
        <taxon>Campylobacterales</taxon>
        <taxon>Helicobacteraceae</taxon>
        <taxon>Helicobacter</taxon>
    </lineage>
</organism>
<dbReference type="InterPro" id="IPR004364">
    <property type="entry name" value="Aa-tRNA-synt_II"/>
</dbReference>
<dbReference type="Gene3D" id="3.30.930.10">
    <property type="entry name" value="Bira Bifunctional Protein, Domain 2"/>
    <property type="match status" value="1"/>
</dbReference>
<feature type="binding site" evidence="7">
    <location>
        <position position="538"/>
    </location>
    <ligand>
        <name>L-aspartate</name>
        <dbReference type="ChEBI" id="CHEBI:29991"/>
    </ligand>
</feature>
<dbReference type="OrthoDB" id="9802326at2"/>
<feature type="binding site" evidence="7">
    <location>
        <begin position="583"/>
        <end position="586"/>
    </location>
    <ligand>
        <name>ATP</name>
        <dbReference type="ChEBI" id="CHEBI:30616"/>
    </ligand>
</feature>
<dbReference type="GO" id="GO:0003676">
    <property type="term" value="F:nucleic acid binding"/>
    <property type="evidence" value="ECO:0007669"/>
    <property type="project" value="InterPro"/>
</dbReference>
<dbReference type="Gene3D" id="2.40.50.140">
    <property type="entry name" value="Nucleic acid-binding proteins"/>
    <property type="match status" value="1"/>
</dbReference>
<gene>
    <name evidence="7 11" type="primary">aspS</name>
    <name evidence="10" type="ORF">DCO61_02135</name>
    <name evidence="11" type="ORF">LS64_005555</name>
</gene>
<evidence type="ECO:0000313" key="10">
    <source>
        <dbReference type="EMBL" id="MWV68852.1"/>
    </source>
</evidence>
<dbReference type="PANTHER" id="PTHR22594">
    <property type="entry name" value="ASPARTYL/LYSYL-TRNA SYNTHETASE"/>
    <property type="match status" value="1"/>
</dbReference>
<evidence type="ECO:0000313" key="13">
    <source>
        <dbReference type="Proteomes" id="UP000477070"/>
    </source>
</evidence>
<dbReference type="InterPro" id="IPR004115">
    <property type="entry name" value="GAD-like_sf"/>
</dbReference>
<reference evidence="10 13" key="4">
    <citation type="submission" date="2019-12" db="EMBL/GenBank/DDBJ databases">
        <title>Multi-Generational Helicobacter saguini Isolates.</title>
        <authorList>
            <person name="Mannion A."/>
            <person name="Shen Z."/>
            <person name="Fox J.G."/>
        </authorList>
    </citation>
    <scope>NUCLEOTIDE SEQUENCE [LARGE SCALE GENOMIC DNA]</scope>
    <source>
        <strain evidence="10">16-048</strain>
        <strain evidence="13">16-048 (F4)</strain>
    </source>
</reference>
<sequence length="641" mass="71956">MRSCFNTDLDVGDVGREVRLCGWVNSYRDHGGIIFIDLRDKSGIIQLVADPNIGTNNAKGENENATNGDKKGNKNANKTTTIDPNKAKEAHKVASLVRDEFVLLAKGRVRLRGEGLANPRLKTGKIEVILDSLTIENKSLTPPIIIGDSSVNEELRLKYRYLDLRDPKNLEIFKIRSNVASIARRFLESKGFLEVETPILTKATPEGARDYLVPSRVHEGEFYALPQSPQLFKQILMMSGFERYYQIAKCFRDEDLRADRQPEFSQIDVEMSFCNESDVMEIAEGLIKEIFKCNLDSMKAQRADTHEQNLRALESKFPHISYNEAMEKYGSDKPDLRFDMPLVEVADLFIESSNDIFKNIALDSKNNRFKALCVKGGDNFFTRKTLGELEKFVRNFGAKGLAYIQVKEDFSPENVEAALKGPLVKFIDSKNLATLIERVGAVKGDIIFFGADKKAVVWDYMGRLRLEIATQMGLIDSELLCFLWVVNFPMFERTDEGIKALHHPFTMPKNLDKDIEDIESIAYDIVLNGVELGGGSIRIHKSDIQAKIFSLLGISDDEAKEKFGFLLEALSYGAPPHGGFAIGFDRLIMLLSGASSIRDVIAFPKTQKATCLLTQAPSPVPHAQLKELHIKIDSINKDSKK</sequence>
<dbReference type="InterPro" id="IPR002312">
    <property type="entry name" value="Asp/Asn-tRNA-synth_IIb"/>
</dbReference>
<feature type="binding site" evidence="7">
    <location>
        <position position="531"/>
    </location>
    <ligand>
        <name>ATP</name>
        <dbReference type="ChEBI" id="CHEBI:30616"/>
    </ligand>
</feature>